<evidence type="ECO:0000313" key="1">
    <source>
        <dbReference type="EMBL" id="JAE28037.1"/>
    </source>
</evidence>
<dbReference type="EMBL" id="GBRH01169859">
    <property type="protein sequence ID" value="JAE28037.1"/>
    <property type="molecule type" value="Transcribed_RNA"/>
</dbReference>
<reference evidence="1" key="2">
    <citation type="journal article" date="2015" name="Data Brief">
        <title>Shoot transcriptome of the giant reed, Arundo donax.</title>
        <authorList>
            <person name="Barrero R.A."/>
            <person name="Guerrero F.D."/>
            <person name="Moolhuijzen P."/>
            <person name="Goolsby J.A."/>
            <person name="Tidwell J."/>
            <person name="Bellgard S.E."/>
            <person name="Bellgard M.I."/>
        </authorList>
    </citation>
    <scope>NUCLEOTIDE SEQUENCE</scope>
    <source>
        <tissue evidence="1">Shoot tissue taken approximately 20 cm above the soil surface</tissue>
    </source>
</reference>
<sequence length="103" mass="11826">MEKNDQYVKLIQAIQHHHAFAGLPELPSAWGTKFSNITGALPEFPSIRRTSFAISTILDPKFTLSRPSLSDTPLKFQQKCRQATPLQFLRQRCQNSRHKGQYQ</sequence>
<dbReference type="AlphaFoldDB" id="A0A0A9GU18"/>
<accession>A0A0A9GU18</accession>
<name>A0A0A9GU18_ARUDO</name>
<protein>
    <submittedName>
        <fullName evidence="1">Uncharacterized protein</fullName>
    </submittedName>
</protein>
<reference evidence="1" key="1">
    <citation type="submission" date="2014-09" db="EMBL/GenBank/DDBJ databases">
        <authorList>
            <person name="Magalhaes I.L.F."/>
            <person name="Oliveira U."/>
            <person name="Santos F.R."/>
            <person name="Vidigal T.H.D.A."/>
            <person name="Brescovit A.D."/>
            <person name="Santos A.J."/>
        </authorList>
    </citation>
    <scope>NUCLEOTIDE SEQUENCE</scope>
    <source>
        <tissue evidence="1">Shoot tissue taken approximately 20 cm above the soil surface</tissue>
    </source>
</reference>
<organism evidence="1">
    <name type="scientific">Arundo donax</name>
    <name type="common">Giant reed</name>
    <name type="synonym">Donax arundinaceus</name>
    <dbReference type="NCBI Taxonomy" id="35708"/>
    <lineage>
        <taxon>Eukaryota</taxon>
        <taxon>Viridiplantae</taxon>
        <taxon>Streptophyta</taxon>
        <taxon>Embryophyta</taxon>
        <taxon>Tracheophyta</taxon>
        <taxon>Spermatophyta</taxon>
        <taxon>Magnoliopsida</taxon>
        <taxon>Liliopsida</taxon>
        <taxon>Poales</taxon>
        <taxon>Poaceae</taxon>
        <taxon>PACMAD clade</taxon>
        <taxon>Arundinoideae</taxon>
        <taxon>Arundineae</taxon>
        <taxon>Arundo</taxon>
    </lineage>
</organism>
<proteinExistence type="predicted"/>